<organism evidence="1">
    <name type="scientific">marine sediment metagenome</name>
    <dbReference type="NCBI Taxonomy" id="412755"/>
    <lineage>
        <taxon>unclassified sequences</taxon>
        <taxon>metagenomes</taxon>
        <taxon>ecological metagenomes</taxon>
    </lineage>
</organism>
<name>A0A0F9J3D0_9ZZZZ</name>
<reference evidence="1" key="1">
    <citation type="journal article" date="2015" name="Nature">
        <title>Complex archaea that bridge the gap between prokaryotes and eukaryotes.</title>
        <authorList>
            <person name="Spang A."/>
            <person name="Saw J.H."/>
            <person name="Jorgensen S.L."/>
            <person name="Zaremba-Niedzwiedzka K."/>
            <person name="Martijn J."/>
            <person name="Lind A.E."/>
            <person name="van Eijk R."/>
            <person name="Schleper C."/>
            <person name="Guy L."/>
            <person name="Ettema T.J."/>
        </authorList>
    </citation>
    <scope>NUCLEOTIDE SEQUENCE</scope>
</reference>
<protein>
    <submittedName>
        <fullName evidence="1">Uncharacterized protein</fullName>
    </submittedName>
</protein>
<sequence length="187" mass="22007">MPEGQIPLLIQGVSNIDRRRHQRINADLLLLDLDVSKTYFKKVVEELDEKGKAYKNIWRVETIFYPNIFICVFSTKGSLLLKLSLNFRNYNYFPPQVGFLTPNGELIDRLAIDAIIPDEKGIKHLLKHRNGLWACTPGTYEYHDFYFDLDRWELERYSLRSNVIELINRIIMMIDRTNENVVESAIQ</sequence>
<proteinExistence type="predicted"/>
<dbReference type="EMBL" id="LAZR01010976">
    <property type="protein sequence ID" value="KKM64063.1"/>
    <property type="molecule type" value="Genomic_DNA"/>
</dbReference>
<dbReference type="AlphaFoldDB" id="A0A0F9J3D0"/>
<comment type="caution">
    <text evidence="1">The sequence shown here is derived from an EMBL/GenBank/DDBJ whole genome shotgun (WGS) entry which is preliminary data.</text>
</comment>
<accession>A0A0F9J3D0</accession>
<evidence type="ECO:0000313" key="1">
    <source>
        <dbReference type="EMBL" id="KKM64063.1"/>
    </source>
</evidence>
<gene>
    <name evidence="1" type="ORF">LCGC14_1505150</name>
</gene>